<organism evidence="1 2">
    <name type="scientific">Flavobacterium sedimenticola</name>
    <dbReference type="NCBI Taxonomy" id="3043286"/>
    <lineage>
        <taxon>Bacteria</taxon>
        <taxon>Pseudomonadati</taxon>
        <taxon>Bacteroidota</taxon>
        <taxon>Flavobacteriia</taxon>
        <taxon>Flavobacteriales</taxon>
        <taxon>Flavobacteriaceae</taxon>
        <taxon>Flavobacterium</taxon>
    </lineage>
</organism>
<sequence length="358" mass="41491">MKHIFSIHNHITFLAAVGTIVYERIPTDQVVLLCGGQYDPDTSAAFKGKVVPTYDRLESGFSFFQKIASFNYTKKANHYLTQITEGEPFTAYVDVMSVFNRYLVMHPQCQQFHIIEEGIVNYADYDDFMLWTADLRQFDWQWNGFGPVKQKLNACFRLWRGRSLRLLAMPIHPNLYTLHRGVKAYCFSDVAFRYTQNEQKKILSWEGLTPYIKSPTTPYADGDWFWIGDTLCKSYGVRMEHFEKALQHLLERLNPEKTARTIYLKFRGGEPKAEQALTLHYLKAYGFQVVTVPPTEIMEMVFLQYKNLQVCGIASSLLIYAHLMGHQTHSLYAYLPDEYNISLAKSYPTIAKKVGFLL</sequence>
<gene>
    <name evidence="1" type="ORF">QHT84_09800</name>
</gene>
<accession>A0ABT6XRM2</accession>
<evidence type="ECO:0000313" key="2">
    <source>
        <dbReference type="Proteomes" id="UP001230035"/>
    </source>
</evidence>
<keyword evidence="2" id="KW-1185">Reference proteome</keyword>
<comment type="caution">
    <text evidence="1">The sequence shown here is derived from an EMBL/GenBank/DDBJ whole genome shotgun (WGS) entry which is preliminary data.</text>
</comment>
<dbReference type="EMBL" id="JASGBP010000005">
    <property type="protein sequence ID" value="MDI9257706.1"/>
    <property type="molecule type" value="Genomic_DNA"/>
</dbReference>
<dbReference type="Proteomes" id="UP001230035">
    <property type="component" value="Unassembled WGS sequence"/>
</dbReference>
<name>A0ABT6XRM2_9FLAO</name>
<evidence type="ECO:0000313" key="1">
    <source>
        <dbReference type="EMBL" id="MDI9257706.1"/>
    </source>
</evidence>
<dbReference type="RefSeq" id="WP_283239381.1">
    <property type="nucleotide sequence ID" value="NZ_JASGBP010000005.1"/>
</dbReference>
<proteinExistence type="predicted"/>
<reference evidence="1 2" key="1">
    <citation type="submission" date="2023-05" db="EMBL/GenBank/DDBJ databases">
        <title>Flavobacterium sedimenti sp. nov., isolated from the sediment.</title>
        <authorList>
            <person name="Wu N."/>
        </authorList>
    </citation>
    <scope>NUCLEOTIDE SEQUENCE [LARGE SCALE GENOMIC DNA]</scope>
    <source>
        <strain evidence="1 2">YZ-48</strain>
    </source>
</reference>
<protein>
    <submittedName>
        <fullName evidence="1">Polysialyltransferase family glycosyltransferase</fullName>
    </submittedName>
</protein>